<dbReference type="OrthoDB" id="2272687at2759"/>
<accession>A0A1X2GCS5</accession>
<reference evidence="1 2" key="1">
    <citation type="submission" date="2016-07" db="EMBL/GenBank/DDBJ databases">
        <title>Pervasive Adenine N6-methylation of Active Genes in Fungi.</title>
        <authorList>
            <consortium name="DOE Joint Genome Institute"/>
            <person name="Mondo S.J."/>
            <person name="Dannebaum R.O."/>
            <person name="Kuo R.C."/>
            <person name="Labutti K."/>
            <person name="Haridas S."/>
            <person name="Kuo A."/>
            <person name="Salamov A."/>
            <person name="Ahrendt S.R."/>
            <person name="Lipzen A."/>
            <person name="Sullivan W."/>
            <person name="Andreopoulos W.B."/>
            <person name="Clum A."/>
            <person name="Lindquist E."/>
            <person name="Daum C."/>
            <person name="Ramamoorthy G.K."/>
            <person name="Gryganskyi A."/>
            <person name="Culley D."/>
            <person name="Magnuson J.K."/>
            <person name="James T.Y."/>
            <person name="O'Malley M.A."/>
            <person name="Stajich J.E."/>
            <person name="Spatafora J.W."/>
            <person name="Visel A."/>
            <person name="Grigoriev I.V."/>
        </authorList>
    </citation>
    <scope>NUCLEOTIDE SEQUENCE [LARGE SCALE GENOMIC DNA]</scope>
    <source>
        <strain evidence="1 2">NRRL 3301</strain>
    </source>
</reference>
<evidence type="ECO:0000313" key="1">
    <source>
        <dbReference type="EMBL" id="ORX50885.1"/>
    </source>
</evidence>
<sequence>HYLSNYQPSIKALKEQGYKVVGYARKSPTNDSSDDKARWLQAMVDILRDRSLATRAYVSCSSLASTSFEQRDTKETSDIMEKLADV</sequence>
<proteinExistence type="predicted"/>
<feature type="non-terminal residue" evidence="1">
    <location>
        <position position="86"/>
    </location>
</feature>
<keyword evidence="2" id="KW-1185">Reference proteome</keyword>
<organism evidence="1 2">
    <name type="scientific">Hesseltinella vesiculosa</name>
    <dbReference type="NCBI Taxonomy" id="101127"/>
    <lineage>
        <taxon>Eukaryota</taxon>
        <taxon>Fungi</taxon>
        <taxon>Fungi incertae sedis</taxon>
        <taxon>Mucoromycota</taxon>
        <taxon>Mucoromycotina</taxon>
        <taxon>Mucoromycetes</taxon>
        <taxon>Mucorales</taxon>
        <taxon>Cunninghamellaceae</taxon>
        <taxon>Hesseltinella</taxon>
    </lineage>
</organism>
<feature type="non-terminal residue" evidence="1">
    <location>
        <position position="1"/>
    </location>
</feature>
<dbReference type="Proteomes" id="UP000242146">
    <property type="component" value="Unassembled WGS sequence"/>
</dbReference>
<evidence type="ECO:0000313" key="2">
    <source>
        <dbReference type="Proteomes" id="UP000242146"/>
    </source>
</evidence>
<gene>
    <name evidence="1" type="ORF">DM01DRAFT_245488</name>
</gene>
<comment type="caution">
    <text evidence="1">The sequence shown here is derived from an EMBL/GenBank/DDBJ whole genome shotgun (WGS) entry which is preliminary data.</text>
</comment>
<dbReference type="AlphaFoldDB" id="A0A1X2GCS5"/>
<name>A0A1X2GCS5_9FUNG</name>
<protein>
    <submittedName>
        <fullName evidence="1">Uncharacterized protein</fullName>
    </submittedName>
</protein>
<dbReference type="EMBL" id="MCGT01000022">
    <property type="protein sequence ID" value="ORX50885.1"/>
    <property type="molecule type" value="Genomic_DNA"/>
</dbReference>